<dbReference type="PRINTS" id="PR00410">
    <property type="entry name" value="PHEHYDRXLASE"/>
</dbReference>
<feature type="domain" description="FAD-binding FR-type" evidence="15">
    <location>
        <begin position="249"/>
        <end position="349"/>
    </location>
</feature>
<organism evidence="16 17">
    <name type="scientific">Cryobacterium melibiosiphilum</name>
    <dbReference type="NCBI Taxonomy" id="995039"/>
    <lineage>
        <taxon>Bacteria</taxon>
        <taxon>Bacillati</taxon>
        <taxon>Actinomycetota</taxon>
        <taxon>Actinomycetes</taxon>
        <taxon>Micrococcales</taxon>
        <taxon>Microbacteriaceae</taxon>
        <taxon>Cryobacterium</taxon>
    </lineage>
</organism>
<dbReference type="InterPro" id="IPR017938">
    <property type="entry name" value="Riboflavin_synthase-like_b-brl"/>
</dbReference>
<dbReference type="PANTHER" id="PTHR47354:SF8">
    <property type="entry name" value="1,2-PHENYLACETYL-COA EPOXIDASE, SUBUNIT E"/>
    <property type="match status" value="1"/>
</dbReference>
<dbReference type="InterPro" id="IPR050415">
    <property type="entry name" value="MRET"/>
</dbReference>
<feature type="region of interest" description="Disordered" evidence="13">
    <location>
        <begin position="1"/>
        <end position="28"/>
    </location>
</feature>
<dbReference type="PROSITE" id="PS51384">
    <property type="entry name" value="FAD_FR"/>
    <property type="match status" value="1"/>
</dbReference>
<keyword evidence="10" id="KW-0408">Iron</keyword>
<dbReference type="GO" id="GO:0046872">
    <property type="term" value="F:metal ion binding"/>
    <property type="evidence" value="ECO:0007669"/>
    <property type="project" value="UniProtKB-KW"/>
</dbReference>
<keyword evidence="8 14" id="KW-1133">Transmembrane helix</keyword>
<keyword evidence="17" id="KW-1185">Reference proteome</keyword>
<feature type="compositionally biased region" description="Low complexity" evidence="13">
    <location>
        <begin position="14"/>
        <end position="28"/>
    </location>
</feature>
<evidence type="ECO:0000256" key="13">
    <source>
        <dbReference type="SAM" id="MobiDB-lite"/>
    </source>
</evidence>
<keyword evidence="11" id="KW-0411">Iron-sulfur</keyword>
<keyword evidence="9" id="KW-0560">Oxidoreductase</keyword>
<feature type="transmembrane region" description="Helical" evidence="14">
    <location>
        <begin position="79"/>
        <end position="98"/>
    </location>
</feature>
<comment type="cofactor">
    <cofactor evidence="1">
        <name>FAD</name>
        <dbReference type="ChEBI" id="CHEBI:57692"/>
    </cofactor>
</comment>
<dbReference type="Gene3D" id="3.40.50.80">
    <property type="entry name" value="Nucleotide-binding domain of ferredoxin-NADP reductase (FNR) module"/>
    <property type="match status" value="1"/>
</dbReference>
<evidence type="ECO:0000256" key="10">
    <source>
        <dbReference type="ARBA" id="ARBA00023004"/>
    </source>
</evidence>
<dbReference type="PANTHER" id="PTHR47354">
    <property type="entry name" value="NADH OXIDOREDUCTASE HCR"/>
    <property type="match status" value="1"/>
</dbReference>
<evidence type="ECO:0000256" key="11">
    <source>
        <dbReference type="ARBA" id="ARBA00023014"/>
    </source>
</evidence>
<dbReference type="AlphaFoldDB" id="A0A3A5MKB1"/>
<dbReference type="OrthoDB" id="9801223at2"/>
<evidence type="ECO:0000256" key="12">
    <source>
        <dbReference type="ARBA" id="ARBA00023136"/>
    </source>
</evidence>
<gene>
    <name evidence="16" type="ORF">D6T64_03865</name>
</gene>
<dbReference type="EMBL" id="QZVS01000059">
    <property type="protein sequence ID" value="RJT90547.1"/>
    <property type="molecule type" value="Genomic_DNA"/>
</dbReference>
<evidence type="ECO:0000256" key="6">
    <source>
        <dbReference type="ARBA" id="ARBA00022723"/>
    </source>
</evidence>
<dbReference type="SUPFAM" id="SSF63380">
    <property type="entry name" value="Riboflavin synthase domain-like"/>
    <property type="match status" value="1"/>
</dbReference>
<dbReference type="InterPro" id="IPR013130">
    <property type="entry name" value="Fe3_Rdtase_TM_dom"/>
</dbReference>
<dbReference type="InterPro" id="IPR013112">
    <property type="entry name" value="FAD-bd_8"/>
</dbReference>
<evidence type="ECO:0000256" key="8">
    <source>
        <dbReference type="ARBA" id="ARBA00022989"/>
    </source>
</evidence>
<dbReference type="GO" id="GO:0051537">
    <property type="term" value="F:2 iron, 2 sulfur cluster binding"/>
    <property type="evidence" value="ECO:0007669"/>
    <property type="project" value="UniProtKB-KW"/>
</dbReference>
<keyword evidence="7" id="KW-0274">FAD</keyword>
<reference evidence="16 17" key="1">
    <citation type="submission" date="2018-09" db="EMBL/GenBank/DDBJ databases">
        <title>Novel species of Cryobacterium.</title>
        <authorList>
            <person name="Liu Q."/>
            <person name="Xin Y.-H."/>
        </authorList>
    </citation>
    <scope>NUCLEOTIDE SEQUENCE [LARGE SCALE GENOMIC DNA]</scope>
    <source>
        <strain evidence="16 17">Hh39</strain>
    </source>
</reference>
<evidence type="ECO:0000313" key="16">
    <source>
        <dbReference type="EMBL" id="RJT90547.1"/>
    </source>
</evidence>
<dbReference type="InterPro" id="IPR017927">
    <property type="entry name" value="FAD-bd_FR_type"/>
</dbReference>
<feature type="compositionally biased region" description="Polar residues" evidence="13">
    <location>
        <begin position="1"/>
        <end position="11"/>
    </location>
</feature>
<evidence type="ECO:0000313" key="17">
    <source>
        <dbReference type="Proteomes" id="UP000272015"/>
    </source>
</evidence>
<dbReference type="Pfam" id="PF01794">
    <property type="entry name" value="Ferric_reduct"/>
    <property type="match status" value="1"/>
</dbReference>
<feature type="transmembrane region" description="Helical" evidence="14">
    <location>
        <begin position="124"/>
        <end position="142"/>
    </location>
</feature>
<feature type="transmembrane region" description="Helical" evidence="14">
    <location>
        <begin position="162"/>
        <end position="182"/>
    </location>
</feature>
<evidence type="ECO:0000256" key="9">
    <source>
        <dbReference type="ARBA" id="ARBA00023002"/>
    </source>
</evidence>
<keyword evidence="4 14" id="KW-0812">Transmembrane</keyword>
<accession>A0A3A5MKB1</accession>
<evidence type="ECO:0000256" key="7">
    <source>
        <dbReference type="ARBA" id="ARBA00022827"/>
    </source>
</evidence>
<dbReference type="InterPro" id="IPR039261">
    <property type="entry name" value="FNR_nucleotide-bd"/>
</dbReference>
<comment type="caution">
    <text evidence="16">The sequence shown here is derived from an EMBL/GenBank/DDBJ whole genome shotgun (WGS) entry which is preliminary data.</text>
</comment>
<proteinExistence type="predicted"/>
<keyword evidence="12 14" id="KW-0472">Membrane</keyword>
<evidence type="ECO:0000256" key="5">
    <source>
        <dbReference type="ARBA" id="ARBA00022714"/>
    </source>
</evidence>
<dbReference type="GO" id="GO:0016491">
    <property type="term" value="F:oxidoreductase activity"/>
    <property type="evidence" value="ECO:0007669"/>
    <property type="project" value="UniProtKB-KW"/>
</dbReference>
<dbReference type="SUPFAM" id="SSF52343">
    <property type="entry name" value="Ferredoxin reductase-like, C-terminal NADP-linked domain"/>
    <property type="match status" value="1"/>
</dbReference>
<dbReference type="Gene3D" id="2.40.30.10">
    <property type="entry name" value="Translation factors"/>
    <property type="match status" value="1"/>
</dbReference>
<evidence type="ECO:0000256" key="3">
    <source>
        <dbReference type="ARBA" id="ARBA00022630"/>
    </source>
</evidence>
<feature type="transmembrane region" description="Helical" evidence="14">
    <location>
        <begin position="194"/>
        <end position="212"/>
    </location>
</feature>
<keyword evidence="6" id="KW-0479">Metal-binding</keyword>
<dbReference type="GO" id="GO:0016020">
    <property type="term" value="C:membrane"/>
    <property type="evidence" value="ECO:0007669"/>
    <property type="project" value="UniProtKB-SubCell"/>
</dbReference>
<evidence type="ECO:0000259" key="15">
    <source>
        <dbReference type="PROSITE" id="PS51384"/>
    </source>
</evidence>
<dbReference type="RefSeq" id="WP_119971883.1">
    <property type="nucleotide sequence ID" value="NZ_JBHSQA010000001.1"/>
</dbReference>
<evidence type="ECO:0000256" key="1">
    <source>
        <dbReference type="ARBA" id="ARBA00001974"/>
    </source>
</evidence>
<feature type="transmembrane region" description="Helical" evidence="14">
    <location>
        <begin position="224"/>
        <end position="244"/>
    </location>
</feature>
<evidence type="ECO:0000256" key="2">
    <source>
        <dbReference type="ARBA" id="ARBA00004141"/>
    </source>
</evidence>
<sequence>MTLDTRSTRPGTSPAPRAARVPAPAPGRLPVRPAYTKRMRLADTLQTLCITSVALVVAIFLADGGAADFGTFADTLTSIGILAGLIGTDLLLVMMLLASRLPPIDRAFGHDSAMALHQQLGKPALYLLLGHAVFLIGGYAAAENVNVFAETWSMFFTLPDMPLAFLGLGLLIAVVVTSLVIVRRRFRYEAWHAVHLLGYLAVLVSVPHQLSVGGLLAEGAIARYYWLTLYLGVAAAIIVYRFVLPIVRSLRHQLVVDRIERIAPGVVSITLTGREVNKLRAESGQFFIWRFWSQGLWWQAHPFSLSAAPTNDSLRITVRALGDASADLPNLPRGTRVSFEGPYGIFTDRARTAPHLVLVAAGIGAAPIRSLLENADFAPGGATVLLRSHSVGDSYLSSEIIELCQRRGAELRIIAGTRAPRGDSWLPADAAAARITLRTLVPQLRYSDVYVCGPRRWTDAVVRDARSAGLPTRQIHYERFDW</sequence>
<name>A0A3A5MKB1_9MICO</name>
<comment type="subcellular location">
    <subcellularLocation>
        <location evidence="2">Membrane</location>
        <topology evidence="2">Multi-pass membrane protein</topology>
    </subcellularLocation>
</comment>
<dbReference type="Proteomes" id="UP000272015">
    <property type="component" value="Unassembled WGS sequence"/>
</dbReference>
<keyword evidence="5" id="KW-0001">2Fe-2S</keyword>
<feature type="transmembrane region" description="Helical" evidence="14">
    <location>
        <begin position="47"/>
        <end position="67"/>
    </location>
</feature>
<evidence type="ECO:0000256" key="14">
    <source>
        <dbReference type="SAM" id="Phobius"/>
    </source>
</evidence>
<protein>
    <submittedName>
        <fullName evidence="16">Oxidoreductase</fullName>
    </submittedName>
</protein>
<dbReference type="GO" id="GO:0050660">
    <property type="term" value="F:flavin adenine dinucleotide binding"/>
    <property type="evidence" value="ECO:0007669"/>
    <property type="project" value="TreeGrafter"/>
</dbReference>
<keyword evidence="3" id="KW-0285">Flavoprotein</keyword>
<evidence type="ECO:0000256" key="4">
    <source>
        <dbReference type="ARBA" id="ARBA00022692"/>
    </source>
</evidence>
<dbReference type="Pfam" id="PF08022">
    <property type="entry name" value="FAD_binding_8"/>
    <property type="match status" value="1"/>
</dbReference>